<feature type="transmembrane region" description="Helical" evidence="1">
    <location>
        <begin position="64"/>
        <end position="83"/>
    </location>
</feature>
<gene>
    <name evidence="2" type="ORF">C6569_15870</name>
</gene>
<keyword evidence="1" id="KW-0812">Transmembrane</keyword>
<evidence type="ECO:0000313" key="3">
    <source>
        <dbReference type="Proteomes" id="UP000237889"/>
    </source>
</evidence>
<name>A0A2S0NEN9_9HYPH</name>
<feature type="transmembrane region" description="Helical" evidence="1">
    <location>
        <begin position="341"/>
        <end position="364"/>
    </location>
</feature>
<keyword evidence="3" id="KW-1185">Reference proteome</keyword>
<feature type="transmembrane region" description="Helical" evidence="1">
    <location>
        <begin position="370"/>
        <end position="394"/>
    </location>
</feature>
<keyword evidence="1" id="KW-1133">Transmembrane helix</keyword>
<evidence type="ECO:0000256" key="1">
    <source>
        <dbReference type="SAM" id="Phobius"/>
    </source>
</evidence>
<feature type="transmembrane region" description="Helical" evidence="1">
    <location>
        <begin position="275"/>
        <end position="299"/>
    </location>
</feature>
<dbReference type="InterPro" id="IPR010266">
    <property type="entry name" value="NnrS"/>
</dbReference>
<protein>
    <submittedName>
        <fullName evidence="2">Short-chain dehydrogenase</fullName>
    </submittedName>
</protein>
<accession>A0A2S0NEN9</accession>
<feature type="transmembrane region" description="Helical" evidence="1">
    <location>
        <begin position="311"/>
        <end position="329"/>
    </location>
</feature>
<feature type="transmembrane region" description="Helical" evidence="1">
    <location>
        <begin position="242"/>
        <end position="263"/>
    </location>
</feature>
<dbReference type="OrthoDB" id="9770040at2"/>
<proteinExistence type="predicted"/>
<feature type="transmembrane region" description="Helical" evidence="1">
    <location>
        <begin position="147"/>
        <end position="167"/>
    </location>
</feature>
<keyword evidence="1" id="KW-0472">Membrane</keyword>
<dbReference type="RefSeq" id="WP_106749751.1">
    <property type="nucleotide sequence ID" value="NZ_CP027668.1"/>
</dbReference>
<organism evidence="2 3">
    <name type="scientific">Phreatobacter cathodiphilus</name>
    <dbReference type="NCBI Taxonomy" id="1868589"/>
    <lineage>
        <taxon>Bacteria</taxon>
        <taxon>Pseudomonadati</taxon>
        <taxon>Pseudomonadota</taxon>
        <taxon>Alphaproteobacteria</taxon>
        <taxon>Hyphomicrobiales</taxon>
        <taxon>Phreatobacteraceae</taxon>
        <taxon>Phreatobacter</taxon>
    </lineage>
</organism>
<dbReference type="Pfam" id="PF05940">
    <property type="entry name" value="NnrS"/>
    <property type="match status" value="1"/>
</dbReference>
<dbReference type="Proteomes" id="UP000237889">
    <property type="component" value="Chromosome"/>
</dbReference>
<dbReference type="EMBL" id="CP027668">
    <property type="protein sequence ID" value="AVO46411.1"/>
    <property type="molecule type" value="Genomic_DNA"/>
</dbReference>
<sequence>MATTMEIRRAWNGPALFSYGFRPFFLSAAVLAALLVATWVPWLFGFGALPGALPPVAWHQHELLFGFVPAVVAGFLLTAVPNWTGRLPVVGRPLMLLYALWIAGRLVVLDSAHLHPAAVAAISLAFPLALLATLAREILASGNRRNLKVLAGVGMLAAAQLVFHVEIGRQGHALFADRLAVAAILMLVMIVGGRIVPSFTVNWLKRENPGRLPVPFGRFDMAAMGVAGAALALWILSAGLPVLEPLAGAAMLLAGAAQAARLMRWAGDRTLAEPLVTVLHVGFVFVPAGFALLGAGLLIGDVPLRSAGMHAWTTGAIGLMTLAVMTRATRGHTGQALTAPPLTVVIYALALAAALLRIAASLVAPASLPLMGLAGLAWVGAFGLFSLAYGPLLLQRRR</sequence>
<reference evidence="2 3" key="1">
    <citation type="submission" date="2018-03" db="EMBL/GenBank/DDBJ databases">
        <title>Genome sequencing of Phreatobacter sp.</title>
        <authorList>
            <person name="Kim S.-J."/>
            <person name="Heo J."/>
            <person name="Kwon S.-W."/>
        </authorList>
    </citation>
    <scope>NUCLEOTIDE SEQUENCE [LARGE SCALE GENOMIC DNA]</scope>
    <source>
        <strain evidence="2 3">S-12</strain>
    </source>
</reference>
<feature type="transmembrane region" description="Helical" evidence="1">
    <location>
        <begin position="114"/>
        <end position="135"/>
    </location>
</feature>
<feature type="transmembrane region" description="Helical" evidence="1">
    <location>
        <begin position="216"/>
        <end position="236"/>
    </location>
</feature>
<feature type="transmembrane region" description="Helical" evidence="1">
    <location>
        <begin position="21"/>
        <end position="44"/>
    </location>
</feature>
<feature type="transmembrane region" description="Helical" evidence="1">
    <location>
        <begin position="90"/>
        <end position="108"/>
    </location>
</feature>
<dbReference type="KEGG" id="phr:C6569_15870"/>
<dbReference type="AlphaFoldDB" id="A0A2S0NEN9"/>
<evidence type="ECO:0000313" key="2">
    <source>
        <dbReference type="EMBL" id="AVO46411.1"/>
    </source>
</evidence>
<feature type="transmembrane region" description="Helical" evidence="1">
    <location>
        <begin position="179"/>
        <end position="204"/>
    </location>
</feature>